<sequence length="198" mass="22531">MGWFSGTKAPKDHWSAMSSVTRVEAKLQELGEITPSRRAGVIYRNSDEIAFLSNIETELKTALHVGEGATKTAFNIKDDDRGMRWVVLEDGNFNDLVSSVYTVGNAIGLNSGLDNLLAAVFELYFTGEVEDRTYRSGLRTYWIYRYDRKAFYPFVPTGDKEGDRDRPTETRLGYDLRKHGLIVERSLTEWMGLWGIPF</sequence>
<gene>
    <name evidence="1" type="ORF">METZ01_LOCUS28572</name>
</gene>
<dbReference type="Pfam" id="PF22742">
    <property type="entry name" value="PspAB"/>
    <property type="match status" value="1"/>
</dbReference>
<accession>A0A381Q9R7</accession>
<name>A0A381Q9R7_9ZZZZ</name>
<proteinExistence type="predicted"/>
<reference evidence="1" key="1">
    <citation type="submission" date="2018-05" db="EMBL/GenBank/DDBJ databases">
        <authorList>
            <person name="Lanie J.A."/>
            <person name="Ng W.-L."/>
            <person name="Kazmierczak K.M."/>
            <person name="Andrzejewski T.M."/>
            <person name="Davidsen T.M."/>
            <person name="Wayne K.J."/>
            <person name="Tettelin H."/>
            <person name="Glass J.I."/>
            <person name="Rusch D."/>
            <person name="Podicherti R."/>
            <person name="Tsui H.-C.T."/>
            <person name="Winkler M.E."/>
        </authorList>
    </citation>
    <scope>NUCLEOTIDE SEQUENCE</scope>
</reference>
<protein>
    <submittedName>
        <fullName evidence="1">Uncharacterized protein</fullName>
    </submittedName>
</protein>
<dbReference type="InterPro" id="IPR054383">
    <property type="entry name" value="PspAB-like"/>
</dbReference>
<organism evidence="1">
    <name type="scientific">marine metagenome</name>
    <dbReference type="NCBI Taxonomy" id="408172"/>
    <lineage>
        <taxon>unclassified sequences</taxon>
        <taxon>metagenomes</taxon>
        <taxon>ecological metagenomes</taxon>
    </lineage>
</organism>
<evidence type="ECO:0000313" key="1">
    <source>
        <dbReference type="EMBL" id="SUZ75718.1"/>
    </source>
</evidence>
<dbReference type="AlphaFoldDB" id="A0A381Q9R7"/>
<dbReference type="EMBL" id="UINC01001256">
    <property type="protein sequence ID" value="SUZ75718.1"/>
    <property type="molecule type" value="Genomic_DNA"/>
</dbReference>